<dbReference type="InterPro" id="IPR038718">
    <property type="entry name" value="SNF2-like_sf"/>
</dbReference>
<dbReference type="InterPro" id="IPR014001">
    <property type="entry name" value="Helicase_ATP-bd"/>
</dbReference>
<evidence type="ECO:0000313" key="5">
    <source>
        <dbReference type="Proteomes" id="UP001596380"/>
    </source>
</evidence>
<dbReference type="InterPro" id="IPR000330">
    <property type="entry name" value="SNF2_N"/>
</dbReference>
<dbReference type="InterPro" id="IPR049730">
    <property type="entry name" value="SNF2/RAD54-like_C"/>
</dbReference>
<dbReference type="PANTHER" id="PTHR45629:SF7">
    <property type="entry name" value="DNA EXCISION REPAIR PROTEIN ERCC-6-RELATED"/>
    <property type="match status" value="1"/>
</dbReference>
<dbReference type="PANTHER" id="PTHR45629">
    <property type="entry name" value="SNF2/RAD54 FAMILY MEMBER"/>
    <property type="match status" value="1"/>
</dbReference>
<evidence type="ECO:0000259" key="2">
    <source>
        <dbReference type="PROSITE" id="PS51192"/>
    </source>
</evidence>
<dbReference type="CDD" id="cd18793">
    <property type="entry name" value="SF2_C_SNF"/>
    <property type="match status" value="1"/>
</dbReference>
<keyword evidence="4" id="KW-0547">Nucleotide-binding</keyword>
<feature type="domain" description="Helicase ATP-binding" evidence="2">
    <location>
        <begin position="185"/>
        <end position="338"/>
    </location>
</feature>
<feature type="domain" description="Helicase C-terminal" evidence="3">
    <location>
        <begin position="464"/>
        <end position="619"/>
    </location>
</feature>
<keyword evidence="4" id="KW-0347">Helicase</keyword>
<dbReference type="EMBL" id="JBHSXS010000030">
    <property type="protein sequence ID" value="MFC6884777.1"/>
    <property type="molecule type" value="Genomic_DNA"/>
</dbReference>
<dbReference type="SUPFAM" id="SSF52540">
    <property type="entry name" value="P-loop containing nucleoside triphosphate hydrolases"/>
    <property type="match status" value="2"/>
</dbReference>
<evidence type="ECO:0000256" key="1">
    <source>
        <dbReference type="ARBA" id="ARBA00022801"/>
    </source>
</evidence>
<dbReference type="EC" id="3.6.4.-" evidence="4"/>
<dbReference type="InterPro" id="IPR027417">
    <property type="entry name" value="P-loop_NTPase"/>
</dbReference>
<evidence type="ECO:0000259" key="3">
    <source>
        <dbReference type="PROSITE" id="PS51194"/>
    </source>
</evidence>
<dbReference type="InterPro" id="IPR050496">
    <property type="entry name" value="SNF2_RAD54_helicase_repair"/>
</dbReference>
<dbReference type="Pfam" id="PF00271">
    <property type="entry name" value="Helicase_C"/>
    <property type="match status" value="1"/>
</dbReference>
<dbReference type="Pfam" id="PF00176">
    <property type="entry name" value="SNF2-rel_dom"/>
    <property type="match status" value="1"/>
</dbReference>
<keyword evidence="1 4" id="KW-0378">Hydrolase</keyword>
<evidence type="ECO:0000313" key="4">
    <source>
        <dbReference type="EMBL" id="MFC6884777.1"/>
    </source>
</evidence>
<accession>A0ABW2CSH2</accession>
<name>A0ABW2CSH2_9ACTN</name>
<proteinExistence type="predicted"/>
<sequence>MPDLPAPAAAPDVHPADLPGRLQLTFLPAEGTLAWWGTADVAAALRAHGLPEGRPSSARLAIPVDGELRSVLVPVRLADPERDVDALLKLDVPTGPFGDSVRTWREAARLPGIADGSVREEVAARMPPAAHAVPNDDGTAVMSAGAALGAFARTLRTRAELAVAAVDAEFRPYQLAGVAWLRSLAEDDGASGGGVLADEMGLGKTLQAIGLLATRRAGPHLVVCPTSLVANWRRELARFAPGTPVIVHHGPRRDLPAAPPPGAVVVTGYGVLRADDALPAIDWDVLILDEAQQIKNPDALASRAAARLPARLRIAMTGTPVENRLGELWAILNVTNPGLLGPRARFRQRFAVPIERRRSPAAAARLNALVAPYLLRRTKAEVLADLPPKQHSTITCTLTAEQERLYREAVDRAFADGLGSGIERRGRVLALLTALKQICNHPAQYLGAHDTGEDLAGRSGKFDRATEMLTEIADDRVLVFTQYRAMGELLARHLSGTLGTPVPFLHGGLGPERRDRLVQAFQNDPDAPPVLLLSLRAAGFGLNLTRAGHVVHYDRWWNPAVEDQATDRAHRIGQRRALNVHTLVTAGTIEEHVAAMHESKRALAGVVAGNAEGALADLSDADLRAALEGRTA</sequence>
<dbReference type="PROSITE" id="PS51192">
    <property type="entry name" value="HELICASE_ATP_BIND_1"/>
    <property type="match status" value="1"/>
</dbReference>
<gene>
    <name evidence="4" type="ORF">ACFQKB_33810</name>
</gene>
<dbReference type="SMART" id="SM00487">
    <property type="entry name" value="DEXDc"/>
    <property type="match status" value="1"/>
</dbReference>
<keyword evidence="4" id="KW-0067">ATP-binding</keyword>
<organism evidence="4 5">
    <name type="scientific">Actinomadura yumaensis</name>
    <dbReference type="NCBI Taxonomy" id="111807"/>
    <lineage>
        <taxon>Bacteria</taxon>
        <taxon>Bacillati</taxon>
        <taxon>Actinomycetota</taxon>
        <taxon>Actinomycetes</taxon>
        <taxon>Streptosporangiales</taxon>
        <taxon>Thermomonosporaceae</taxon>
        <taxon>Actinomadura</taxon>
    </lineage>
</organism>
<dbReference type="PROSITE" id="PS51194">
    <property type="entry name" value="HELICASE_CTER"/>
    <property type="match status" value="1"/>
</dbReference>
<dbReference type="GO" id="GO:0004386">
    <property type="term" value="F:helicase activity"/>
    <property type="evidence" value="ECO:0007669"/>
    <property type="project" value="UniProtKB-KW"/>
</dbReference>
<dbReference type="InterPro" id="IPR001650">
    <property type="entry name" value="Helicase_C-like"/>
</dbReference>
<dbReference type="Gene3D" id="3.40.50.10810">
    <property type="entry name" value="Tandem AAA-ATPase domain"/>
    <property type="match status" value="1"/>
</dbReference>
<dbReference type="RefSeq" id="WP_160821105.1">
    <property type="nucleotide sequence ID" value="NZ_JBHSXE010000001.1"/>
</dbReference>
<reference evidence="5" key="1">
    <citation type="journal article" date="2019" name="Int. J. Syst. Evol. Microbiol.">
        <title>The Global Catalogue of Microorganisms (GCM) 10K type strain sequencing project: providing services to taxonomists for standard genome sequencing and annotation.</title>
        <authorList>
            <consortium name="The Broad Institute Genomics Platform"/>
            <consortium name="The Broad Institute Genome Sequencing Center for Infectious Disease"/>
            <person name="Wu L."/>
            <person name="Ma J."/>
        </authorList>
    </citation>
    <scope>NUCLEOTIDE SEQUENCE [LARGE SCALE GENOMIC DNA]</scope>
    <source>
        <strain evidence="5">JCM 3369</strain>
    </source>
</reference>
<comment type="caution">
    <text evidence="4">The sequence shown here is derived from an EMBL/GenBank/DDBJ whole genome shotgun (WGS) entry which is preliminary data.</text>
</comment>
<dbReference type="SMART" id="SM00490">
    <property type="entry name" value="HELICc"/>
    <property type="match status" value="1"/>
</dbReference>
<keyword evidence="5" id="KW-1185">Reference proteome</keyword>
<dbReference type="GO" id="GO:0016787">
    <property type="term" value="F:hydrolase activity"/>
    <property type="evidence" value="ECO:0007669"/>
    <property type="project" value="UniProtKB-KW"/>
</dbReference>
<dbReference type="Proteomes" id="UP001596380">
    <property type="component" value="Unassembled WGS sequence"/>
</dbReference>
<dbReference type="Gene3D" id="3.40.50.300">
    <property type="entry name" value="P-loop containing nucleotide triphosphate hydrolases"/>
    <property type="match status" value="1"/>
</dbReference>
<protein>
    <submittedName>
        <fullName evidence="4">DEAD/DEAH box helicase</fullName>
        <ecNumber evidence="4">3.6.4.-</ecNumber>
    </submittedName>
</protein>